<feature type="region of interest" description="Disordered" evidence="11">
    <location>
        <begin position="1305"/>
        <end position="1326"/>
    </location>
</feature>
<dbReference type="Gene3D" id="3.60.10.10">
    <property type="entry name" value="Endonuclease/exonuclease/phosphatase"/>
    <property type="match status" value="1"/>
</dbReference>
<evidence type="ECO:0000256" key="10">
    <source>
        <dbReference type="ARBA" id="ARBA00037986"/>
    </source>
</evidence>
<reference evidence="14 15" key="1">
    <citation type="submission" date="2020-05" db="EMBL/GenBank/DDBJ databases">
        <title>Identification and distribution of gene clusters putatively required for synthesis of sphingolipid metabolism inhibitors in phylogenetically diverse species of the filamentous fungus Fusarium.</title>
        <authorList>
            <person name="Kim H.-S."/>
            <person name="Busman M."/>
            <person name="Brown D.W."/>
            <person name="Divon H."/>
            <person name="Uhlig S."/>
            <person name="Proctor R.H."/>
        </authorList>
    </citation>
    <scope>NUCLEOTIDE SEQUENCE [LARGE SCALE GENOMIC DNA]</scope>
    <source>
        <strain evidence="14 15">NRRL 25196</strain>
    </source>
</reference>
<dbReference type="FunFam" id="2.130.10.10:FF:000534">
    <property type="entry name" value="Xyloglucanase Xgh74A"/>
    <property type="match status" value="1"/>
</dbReference>
<dbReference type="Gene3D" id="2.130.10.10">
    <property type="entry name" value="YVTN repeat-like/Quinoprotein amine dehydrogenase"/>
    <property type="match status" value="2"/>
</dbReference>
<dbReference type="InterPro" id="IPR015943">
    <property type="entry name" value="WD40/YVTN_repeat-like_dom_sf"/>
</dbReference>
<dbReference type="Proteomes" id="UP000574317">
    <property type="component" value="Unassembled WGS sequence"/>
</dbReference>
<dbReference type="GO" id="GO:0019441">
    <property type="term" value="P:L-tryptophan catabolic process to kynurenine"/>
    <property type="evidence" value="ECO:0007669"/>
    <property type="project" value="InterPro"/>
</dbReference>
<dbReference type="EMBL" id="JAAOAO010000125">
    <property type="protein sequence ID" value="KAF5561787.1"/>
    <property type="molecule type" value="Genomic_DNA"/>
</dbReference>
<evidence type="ECO:0000256" key="5">
    <source>
        <dbReference type="ARBA" id="ARBA00023001"/>
    </source>
</evidence>
<evidence type="ECO:0000256" key="2">
    <source>
        <dbReference type="ARBA" id="ARBA00007865"/>
    </source>
</evidence>
<dbReference type="InterPro" id="IPR052025">
    <property type="entry name" value="Xyloglucanase_GH74"/>
</dbReference>
<feature type="non-terminal residue" evidence="14">
    <location>
        <position position="1"/>
    </location>
</feature>
<dbReference type="InterPro" id="IPR037175">
    <property type="entry name" value="KFase_sf"/>
</dbReference>
<dbReference type="CDD" id="cd15482">
    <property type="entry name" value="Sialidase_non-viral"/>
    <property type="match status" value="2"/>
</dbReference>
<evidence type="ECO:0000256" key="4">
    <source>
        <dbReference type="ARBA" id="ARBA00022801"/>
    </source>
</evidence>
<keyword evidence="8" id="KW-0326">Glycosidase</keyword>
<dbReference type="GO" id="GO:0010411">
    <property type="term" value="P:xyloglucan metabolic process"/>
    <property type="evidence" value="ECO:0007669"/>
    <property type="project" value="TreeGrafter"/>
</dbReference>
<dbReference type="SUPFAM" id="SSF56219">
    <property type="entry name" value="DNase I-like"/>
    <property type="match status" value="1"/>
</dbReference>
<keyword evidence="15" id="KW-1185">Reference proteome</keyword>
<dbReference type="CDD" id="cd01650">
    <property type="entry name" value="RT_nLTR_like"/>
    <property type="match status" value="1"/>
</dbReference>
<evidence type="ECO:0000256" key="11">
    <source>
        <dbReference type="SAM" id="MobiDB-lite"/>
    </source>
</evidence>
<dbReference type="Gene3D" id="3.50.30.50">
    <property type="entry name" value="Putative cyclase"/>
    <property type="match status" value="1"/>
</dbReference>
<name>A0A8H5ND85_9HYPO</name>
<feature type="compositionally biased region" description="Polar residues" evidence="11">
    <location>
        <begin position="502"/>
        <end position="511"/>
    </location>
</feature>
<comment type="similarity">
    <text evidence="10">Belongs to the glycosyl hydrolase 74 family.</text>
</comment>
<dbReference type="InterPro" id="IPR043502">
    <property type="entry name" value="DNA/RNA_pol_sf"/>
</dbReference>
<keyword evidence="6" id="KW-0496">Mitochondrion</keyword>
<keyword evidence="3 12" id="KW-0732">Signal</keyword>
<feature type="signal peptide" evidence="12">
    <location>
        <begin position="1"/>
        <end position="16"/>
    </location>
</feature>
<keyword evidence="5" id="KW-0136">Cellulose degradation</keyword>
<evidence type="ECO:0000256" key="6">
    <source>
        <dbReference type="ARBA" id="ARBA00023128"/>
    </source>
</evidence>
<evidence type="ECO:0000256" key="3">
    <source>
        <dbReference type="ARBA" id="ARBA00022729"/>
    </source>
</evidence>
<dbReference type="InterPro" id="IPR005135">
    <property type="entry name" value="Endo/exonuclease/phosphatase"/>
</dbReference>
<proteinExistence type="inferred from homology"/>
<evidence type="ECO:0000313" key="15">
    <source>
        <dbReference type="Proteomes" id="UP000574317"/>
    </source>
</evidence>
<dbReference type="Pfam" id="PF00078">
    <property type="entry name" value="RVT_1"/>
    <property type="match status" value="1"/>
</dbReference>
<evidence type="ECO:0000256" key="12">
    <source>
        <dbReference type="SAM" id="SignalP"/>
    </source>
</evidence>
<keyword evidence="7" id="KW-0119">Carbohydrate metabolism</keyword>
<comment type="caution">
    <text evidence="14">The sequence shown here is derived from an EMBL/GenBank/DDBJ whole genome shotgun (WGS) entry which is preliminary data.</text>
</comment>
<dbReference type="Pfam" id="PF04199">
    <property type="entry name" value="Cyclase"/>
    <property type="match status" value="1"/>
</dbReference>
<keyword evidence="9" id="KW-0624">Polysaccharide degradation</keyword>
<dbReference type="SUPFAM" id="SSF110296">
    <property type="entry name" value="Oligoxyloglucan reducing end-specific cellobiohydrolase"/>
    <property type="match status" value="2"/>
</dbReference>
<dbReference type="GO" id="GO:0004061">
    <property type="term" value="F:arylformamidase activity"/>
    <property type="evidence" value="ECO:0007669"/>
    <property type="project" value="InterPro"/>
</dbReference>
<feature type="domain" description="Reverse transcriptase" evidence="13">
    <location>
        <begin position="1382"/>
        <end position="1664"/>
    </location>
</feature>
<evidence type="ECO:0000256" key="7">
    <source>
        <dbReference type="ARBA" id="ARBA00023277"/>
    </source>
</evidence>
<sequence>MKLLSLLAASASVAQAALKWQNVRFGGGGGFVPGIEFHPTAKGVAYARTDIGGLYRLNPDDSWTPLTDSTGVDATWSRWGIDALALDPSNPNKVLTAAGLYTNSWDPNKGAIGISNDKGATWSFTELPFKVGGNMPGRGMGERLAVDPKNSNIIYFGARSGNGLWKSTDGGKSFSKVTSFTNVGTYVADPSDSSGYNSDIQGLSFVTFDSTSSLVNGATSRIFVGVADTKTASVYVTTDAGKTWKPVDGQPVKYLPHKGQFSPKEKALYLSYSNGGGPYDGTAGAVYRYDVAANTWKDITPPGDIYFGFGGLALDRQKPGTLVVASLNSWYPDAQFFRSTDSGKTWSTLWNYNAQGNLDLHYSISTPKAPWIYKNFISVDTKKLGWMVEALAIDPFDSNHWLYGTGLTLYGGHDLTKWDTVHNITIESLADGIEETAVLDVKSAPGGSELLAAVGDDSGFTFASKSVLGKSPLSAWDNPMFTTSTSADYAGKKVGNVVRAGNSDSNPQVALSSDGGKSWKLHGAAEQGPKGGSISYSANGDTIVWSPENRGVLRSQNEGSFASVSSLPNGALVASDKQDNDYFYGASGSKFYVSNNTASSFSTGGSLDGANSVKDIAAHPTKAGEVWVSTDAGIFRSTDYGSAFSKISGLSKTEQIALGKGSGSNWNVYAFGTGSAGRKLYGSSDLGKTWTDLQGSMGFGAADSAKLAGSGNEAGLVYVGTNGRVIPRLRREDGHVKSEEQIHVLQLYAFRLWNKEGRQALEHRILNKAPMTMNDDVITLNTQSSTQWDGFRHYGYQRTRQFYMVHKQEEFVPGSQPLGINEISHIHAIIAKENIEFHQGDILFIRVGFTAHYNALSPQEQGRFPNRQPGGLLGLEATKESLKWLWDSDFAAIASDAAGFERGPATGAYNHPDLPDHILAFGPNNPELLPPKDEEQGKTRKRKAIHITNKFLEKEKLHDVAYLIHKSIPIGDWDVEFHDDVNLGLAATMLLRISDEQTIAIHNVYNRLKLVHIEDLLQKVTATGEDLLVGDFNLHNPVWGGDEVTTIEPEAIALANGLDQAGMELLNTRGFRTYYRGKCHAGVFSSTIDLTYASSSLVPFVRQWQSPDVPGFESDHRVIMTTLNLELKRVPSTYYIWKRTDPDKFRAFVGASLKPIGFPALTSPAMIDDYGRKVVQAFGPAIETLVPLASPPGSKRPKSRPNLVAQRAQNLLRLAEERERSSHIVTEAQQHYKVKRLAQSVIRKERSASFHRMLSRDIAKRRRLYFWARRGASWNKKALMPIRQLKADDVTHRTPDGMTDCFRQAMWPDGTSNEQQVPPDRPPDDPERVPFVVSQDLEMSEVKRLIAGAPTGKAAGPDLLAYEGMKMAQEELLPYLHHLFAACLKLGHHPAAFKQASTVMLRKAGKDDYELPKSWRPVALLPCMGKLLEKIFTYQLKQLAVEHDLLPDVQFGTPGKCITKALQYLLNNVYSAWTGDFRRLATLMGLDITGAYDRVERSKLMKILQDAGLPEWMLSFIWSFLTDRSTDMRIPGFTSPSFWVNMGIPQGSPLSPILFLFFSMPIVGAAKEYTNNRVKIYSFAYVDDTYLLAVSNSYGDNCNALKECHDRIMEWADSVGVSFSPHKYHVMHFYPPGRKIRPSKLMPKIPGLEGKEPEHSMRILGVEVDCKLHWQQHVQEVAAKANTKMNDIARICNTTAGPDMISLRQLYITTVRPIISHGCGAWFIYGDKKIVRYQVPGDVLKSLIRIQNQCLRIVTGALDRTSGRTVNKEAYVEDILVYLDRVATLQRARALDTPDHERLRRMRRIGKMPAEFERHPYHSLDYPARSLLERANESCRDRKASSLSTNSSMSANVLRKAMTKIAKQDAEEMSRRMWNRHLEDCYEDSPHSPSYRSAALMDKAGWGPHNLKRYRGLSRAQSTMLLQCRTGYIALNTFLCTTLKAYDSTLCDCGRAPESPFHLFIQCDTLALARIHLYTALGHRDFYRMLSEKPEIAADWAIMYFDIPQFEHCKLDSRFNSVELSSSASQPLNVFDELKAWILHFAICLFTPLFPLTSPPSRRDSPRFPRYNIHIHDSTTATAHLNSMNHSQYRPLPPPDEGLEDWYGLDLEGFVGIDCLDRMVVAVVDVNHAAFHLLPPELRRIVYEYYYTAAEGYVLQPASRKLAVANGKPIDLALMYTCRLVAQETEGLPLSLNNITVSTVYDPELRPWAGRFDYLLFAQFQKQIRLVLVLGDWFLTEEMWACIEQTFPWFVPQLRDALHQRQRGYQLTSLSHFRHWHLSNSVTYPAEPFWRDSCGMSALSEALEFTLRTIAHGAIGNFDRVVDGELALWEHSGRDRLLNFLDQSFKPWDEPNPDVLTEMGWRYSDDHLWPTLQDWTPTSDHTEEYQAKFRISAASASIDWLKKLPAKKRVWIRGLAVIEDYPSVGHQECHAAGLIPFCRENSQLRISHQVSMLNAIFSRALLRRATSFEGLQTYASHEIGEVAFKKASSALFSETVNWLAEIISLPKAGMPDCSYTFTLDGEPIPLICSRIFQQIVLRKETMRITIEQSLPSLDVGTRLDIGPRLHRGHGNAFALLVDNSSFIKANFDCGQLWNVEEMLAEFSRIGIWGFVRKYERFQFDFQLLRPPSVHNLPRLGAL</sequence>
<evidence type="ECO:0000259" key="13">
    <source>
        <dbReference type="PROSITE" id="PS50878"/>
    </source>
</evidence>
<dbReference type="InterPro" id="IPR000477">
    <property type="entry name" value="RT_dom"/>
</dbReference>
<protein>
    <submittedName>
        <fullName evidence="14">Xyloglucanase</fullName>
    </submittedName>
</protein>
<accession>A0A8H5ND85</accession>
<dbReference type="PANTHER" id="PTHR43739:SF2">
    <property type="entry name" value="OLIGOXYLOGLUCAN-REDUCING END-SPECIFIC XYLOGLUCANASE-RELATED"/>
    <property type="match status" value="1"/>
</dbReference>
<organism evidence="14 15">
    <name type="scientific">Fusarium napiforme</name>
    <dbReference type="NCBI Taxonomy" id="42672"/>
    <lineage>
        <taxon>Eukaryota</taxon>
        <taxon>Fungi</taxon>
        <taxon>Dikarya</taxon>
        <taxon>Ascomycota</taxon>
        <taxon>Pezizomycotina</taxon>
        <taxon>Sordariomycetes</taxon>
        <taxon>Hypocreomycetidae</taxon>
        <taxon>Hypocreales</taxon>
        <taxon>Nectriaceae</taxon>
        <taxon>Fusarium</taxon>
        <taxon>Fusarium fujikuroi species complex</taxon>
    </lineage>
</organism>
<evidence type="ECO:0000313" key="14">
    <source>
        <dbReference type="EMBL" id="KAF5561787.1"/>
    </source>
</evidence>
<comment type="similarity">
    <text evidence="2">Belongs to the Cyclase 1 superfamily.</text>
</comment>
<dbReference type="PANTHER" id="PTHR43739">
    <property type="entry name" value="XYLOGLUCANASE (EUROFUNG)"/>
    <property type="match status" value="1"/>
</dbReference>
<dbReference type="InterPro" id="IPR036691">
    <property type="entry name" value="Endo/exonu/phosph_ase_sf"/>
</dbReference>
<comment type="subcellular location">
    <subcellularLocation>
        <location evidence="1">Mitochondrion</location>
    </subcellularLocation>
</comment>
<dbReference type="SUPFAM" id="SSF56672">
    <property type="entry name" value="DNA/RNA polymerases"/>
    <property type="match status" value="1"/>
</dbReference>
<evidence type="ECO:0000256" key="8">
    <source>
        <dbReference type="ARBA" id="ARBA00023295"/>
    </source>
</evidence>
<dbReference type="InterPro" id="IPR007325">
    <property type="entry name" value="KFase/CYL"/>
</dbReference>
<keyword evidence="4" id="KW-0378">Hydrolase</keyword>
<dbReference type="GO" id="GO:0005739">
    <property type="term" value="C:mitochondrion"/>
    <property type="evidence" value="ECO:0007669"/>
    <property type="project" value="UniProtKB-SubCell"/>
</dbReference>
<evidence type="ECO:0000256" key="1">
    <source>
        <dbReference type="ARBA" id="ARBA00004173"/>
    </source>
</evidence>
<dbReference type="PROSITE" id="PS50878">
    <property type="entry name" value="RT_POL"/>
    <property type="match status" value="1"/>
</dbReference>
<gene>
    <name evidence="14" type="ORF">FNAPI_3475</name>
</gene>
<dbReference type="GO" id="GO:0030245">
    <property type="term" value="P:cellulose catabolic process"/>
    <property type="evidence" value="ECO:0007669"/>
    <property type="project" value="UniProtKB-KW"/>
</dbReference>
<feature type="chain" id="PRO_5034213118" evidence="12">
    <location>
        <begin position="17"/>
        <end position="2638"/>
    </location>
</feature>
<evidence type="ECO:0000256" key="9">
    <source>
        <dbReference type="ARBA" id="ARBA00023326"/>
    </source>
</evidence>
<feature type="region of interest" description="Disordered" evidence="11">
    <location>
        <begin position="501"/>
        <end position="533"/>
    </location>
</feature>
<dbReference type="GO" id="GO:0016798">
    <property type="term" value="F:hydrolase activity, acting on glycosyl bonds"/>
    <property type="evidence" value="ECO:0007669"/>
    <property type="project" value="UniProtKB-KW"/>
</dbReference>
<dbReference type="Pfam" id="PF14529">
    <property type="entry name" value="Exo_endo_phos_2"/>
    <property type="match status" value="1"/>
</dbReference>